<gene>
    <name evidence="3" type="ORF">LZ518_11335</name>
</gene>
<evidence type="ECO:0000256" key="1">
    <source>
        <dbReference type="SAM" id="MobiDB-lite"/>
    </source>
</evidence>
<keyword evidence="2" id="KW-0732">Signal</keyword>
<protein>
    <submittedName>
        <fullName evidence="3">Uncharacterized protein</fullName>
    </submittedName>
</protein>
<feature type="chain" id="PRO_5045916125" evidence="2">
    <location>
        <begin position="21"/>
        <end position="87"/>
    </location>
</feature>
<reference evidence="3" key="1">
    <citation type="submission" date="2022-05" db="EMBL/GenBank/DDBJ databases">
        <authorList>
            <person name="Jo J.-H."/>
            <person name="Im W.-T."/>
        </authorList>
    </citation>
    <scope>NUCLEOTIDE SEQUENCE</scope>
    <source>
        <strain evidence="3">RB56-2</strain>
    </source>
</reference>
<accession>A0ABT0SC70</accession>
<feature type="compositionally biased region" description="Basic and acidic residues" evidence="1">
    <location>
        <begin position="52"/>
        <end position="75"/>
    </location>
</feature>
<feature type="signal peptide" evidence="2">
    <location>
        <begin position="1"/>
        <end position="20"/>
    </location>
</feature>
<name>A0ABT0SC70_9SPHN</name>
<evidence type="ECO:0000313" key="4">
    <source>
        <dbReference type="Proteomes" id="UP001165383"/>
    </source>
</evidence>
<sequence length="87" mass="9712">MRAFPVISCAIALASTAAFAEENPNEDKIVCKRAEADYTGSHLSRPKKVCKKQSEWKQMDQDKEQTMSKLRDGRLSPDQSQGLGTPR</sequence>
<proteinExistence type="predicted"/>
<dbReference type="Proteomes" id="UP001165383">
    <property type="component" value="Unassembled WGS sequence"/>
</dbReference>
<feature type="region of interest" description="Disordered" evidence="1">
    <location>
        <begin position="40"/>
        <end position="87"/>
    </location>
</feature>
<keyword evidence="4" id="KW-1185">Reference proteome</keyword>
<dbReference type="RefSeq" id="WP_249916090.1">
    <property type="nucleotide sequence ID" value="NZ_JAMGBB010000001.1"/>
</dbReference>
<feature type="compositionally biased region" description="Polar residues" evidence="1">
    <location>
        <begin position="77"/>
        <end position="87"/>
    </location>
</feature>
<organism evidence="3 4">
    <name type="scientific">Sphingomonas brevis</name>
    <dbReference type="NCBI Taxonomy" id="2908206"/>
    <lineage>
        <taxon>Bacteria</taxon>
        <taxon>Pseudomonadati</taxon>
        <taxon>Pseudomonadota</taxon>
        <taxon>Alphaproteobacteria</taxon>
        <taxon>Sphingomonadales</taxon>
        <taxon>Sphingomonadaceae</taxon>
        <taxon>Sphingomonas</taxon>
    </lineage>
</organism>
<dbReference type="EMBL" id="JAMGBB010000001">
    <property type="protein sequence ID" value="MCL6741719.1"/>
    <property type="molecule type" value="Genomic_DNA"/>
</dbReference>
<comment type="caution">
    <text evidence="3">The sequence shown here is derived from an EMBL/GenBank/DDBJ whole genome shotgun (WGS) entry which is preliminary data.</text>
</comment>
<evidence type="ECO:0000256" key="2">
    <source>
        <dbReference type="SAM" id="SignalP"/>
    </source>
</evidence>
<evidence type="ECO:0000313" key="3">
    <source>
        <dbReference type="EMBL" id="MCL6741719.1"/>
    </source>
</evidence>